<accession>A0A117RS20</accession>
<dbReference type="InterPro" id="IPR036318">
    <property type="entry name" value="FAD-bd_PCMH-like_sf"/>
</dbReference>
<dbReference type="Gene3D" id="3.30.465.10">
    <property type="match status" value="1"/>
</dbReference>
<dbReference type="InterPro" id="IPR016169">
    <property type="entry name" value="FAD-bd_PCMH_sub2"/>
</dbReference>
<dbReference type="Proteomes" id="UP000053429">
    <property type="component" value="Unassembled WGS sequence"/>
</dbReference>
<dbReference type="AlphaFoldDB" id="A0A117RS20"/>
<keyword evidence="2" id="KW-1185">Reference proteome</keyword>
<proteinExistence type="predicted"/>
<reference evidence="1 2" key="1">
    <citation type="submission" date="2015-10" db="EMBL/GenBank/DDBJ databases">
        <title>Draft genome sequence of Streptomyces caeruleatus NRRL B-24802, type strain for the species Streptomyces caeruleatus.</title>
        <authorList>
            <person name="Ruckert C."/>
            <person name="Winkler A."/>
            <person name="Kalinowski J."/>
            <person name="Kampfer P."/>
            <person name="Glaeser S."/>
        </authorList>
    </citation>
    <scope>NUCLEOTIDE SEQUENCE [LARGE SCALE GENOMIC DNA]</scope>
    <source>
        <strain evidence="1 2">NRRL B-24802</strain>
    </source>
</reference>
<dbReference type="SUPFAM" id="SSF56176">
    <property type="entry name" value="FAD-binding/transporter-associated domain-like"/>
    <property type="match status" value="1"/>
</dbReference>
<dbReference type="GO" id="GO:0050660">
    <property type="term" value="F:flavin adenine dinucleotide binding"/>
    <property type="evidence" value="ECO:0007669"/>
    <property type="project" value="InterPro"/>
</dbReference>
<evidence type="ECO:0000313" key="2">
    <source>
        <dbReference type="Proteomes" id="UP000053429"/>
    </source>
</evidence>
<protein>
    <submittedName>
        <fullName evidence="1">Uncharacterized protein</fullName>
    </submittedName>
</protein>
<name>A0A117RS20_9ACTN</name>
<sequence>MKYGVTRDYVLAVEMVTGTGALVRLGRRTAKGVTGYCFPLQGLRLKISYNTKTSDSAGPAKARG</sequence>
<dbReference type="EMBL" id="LMWY01000003">
    <property type="protein sequence ID" value="KUO06127.1"/>
    <property type="molecule type" value="Genomic_DNA"/>
</dbReference>
<evidence type="ECO:0000313" key="1">
    <source>
        <dbReference type="EMBL" id="KUO06127.1"/>
    </source>
</evidence>
<dbReference type="STRING" id="661399.AQJ67_04870"/>
<organism evidence="1 2">
    <name type="scientific">Streptomyces caeruleatus</name>
    <dbReference type="NCBI Taxonomy" id="661399"/>
    <lineage>
        <taxon>Bacteria</taxon>
        <taxon>Bacillati</taxon>
        <taxon>Actinomycetota</taxon>
        <taxon>Actinomycetes</taxon>
        <taxon>Kitasatosporales</taxon>
        <taxon>Streptomycetaceae</taxon>
        <taxon>Streptomyces</taxon>
    </lineage>
</organism>
<comment type="caution">
    <text evidence="1">The sequence shown here is derived from an EMBL/GenBank/DDBJ whole genome shotgun (WGS) entry which is preliminary data.</text>
</comment>
<gene>
    <name evidence="1" type="ORF">AQJ67_04870</name>
</gene>